<dbReference type="Gene3D" id="3.40.50.300">
    <property type="entry name" value="P-loop containing nucleotide triphosphate hydrolases"/>
    <property type="match status" value="1"/>
</dbReference>
<dbReference type="GO" id="GO:0006797">
    <property type="term" value="P:polyphosphate metabolic process"/>
    <property type="evidence" value="ECO:0007669"/>
    <property type="project" value="InterPro"/>
</dbReference>
<dbReference type="InterPro" id="IPR022300">
    <property type="entry name" value="PPK2-rel_1"/>
</dbReference>
<name>A0A5C6CU41_9BACT</name>
<evidence type="ECO:0000313" key="5">
    <source>
        <dbReference type="EMBL" id="TWU27385.1"/>
    </source>
</evidence>
<organism evidence="5 6">
    <name type="scientific">Bythopirellula polymerisocia</name>
    <dbReference type="NCBI Taxonomy" id="2528003"/>
    <lineage>
        <taxon>Bacteria</taxon>
        <taxon>Pseudomonadati</taxon>
        <taxon>Planctomycetota</taxon>
        <taxon>Planctomycetia</taxon>
        <taxon>Pirellulales</taxon>
        <taxon>Lacipirellulaceae</taxon>
        <taxon>Bythopirellula</taxon>
    </lineage>
</organism>
<keyword evidence="6" id="KW-1185">Reference proteome</keyword>
<dbReference type="NCBIfam" id="TIGR03709">
    <property type="entry name" value="PPK2_rel_1"/>
    <property type="match status" value="1"/>
</dbReference>
<dbReference type="InterPro" id="IPR027417">
    <property type="entry name" value="P-loop_NTPase"/>
</dbReference>
<evidence type="ECO:0000256" key="3">
    <source>
        <dbReference type="ARBA" id="ARBA00022777"/>
    </source>
</evidence>
<dbReference type="AlphaFoldDB" id="A0A5C6CU41"/>
<dbReference type="PANTHER" id="PTHR34383:SF3">
    <property type="entry name" value="POLYPHOSPHATE:AMP PHOSPHOTRANSFERASE"/>
    <property type="match status" value="1"/>
</dbReference>
<gene>
    <name evidence="5" type="ORF">Pla144_21570</name>
</gene>
<dbReference type="OrthoDB" id="9775224at2"/>
<protein>
    <submittedName>
        <fullName evidence="5">Polyphosphate kinase 2 (PPK2)</fullName>
    </submittedName>
</protein>
<dbReference type="Pfam" id="PF03976">
    <property type="entry name" value="PPK2"/>
    <property type="match status" value="1"/>
</dbReference>
<dbReference type="InterPro" id="IPR016898">
    <property type="entry name" value="Polyphosphate_phosphotransfera"/>
</dbReference>
<dbReference type="EMBL" id="SJPS01000003">
    <property type="protein sequence ID" value="TWU27385.1"/>
    <property type="molecule type" value="Genomic_DNA"/>
</dbReference>
<dbReference type="RefSeq" id="WP_146450601.1">
    <property type="nucleotide sequence ID" value="NZ_SJPS01000003.1"/>
</dbReference>
<evidence type="ECO:0000256" key="2">
    <source>
        <dbReference type="ARBA" id="ARBA00022679"/>
    </source>
</evidence>
<dbReference type="InterPro" id="IPR022488">
    <property type="entry name" value="PPK2-related"/>
</dbReference>
<reference evidence="5 6" key="1">
    <citation type="submission" date="2019-02" db="EMBL/GenBank/DDBJ databases">
        <title>Deep-cultivation of Planctomycetes and their phenomic and genomic characterization uncovers novel biology.</title>
        <authorList>
            <person name="Wiegand S."/>
            <person name="Jogler M."/>
            <person name="Boedeker C."/>
            <person name="Pinto D."/>
            <person name="Vollmers J."/>
            <person name="Rivas-Marin E."/>
            <person name="Kohn T."/>
            <person name="Peeters S.H."/>
            <person name="Heuer A."/>
            <person name="Rast P."/>
            <person name="Oberbeckmann S."/>
            <person name="Bunk B."/>
            <person name="Jeske O."/>
            <person name="Meyerdierks A."/>
            <person name="Storesund J.E."/>
            <person name="Kallscheuer N."/>
            <person name="Luecker S."/>
            <person name="Lage O.M."/>
            <person name="Pohl T."/>
            <person name="Merkel B.J."/>
            <person name="Hornburger P."/>
            <person name="Mueller R.-W."/>
            <person name="Bruemmer F."/>
            <person name="Labrenz M."/>
            <person name="Spormann A.M."/>
            <person name="Op Den Camp H."/>
            <person name="Overmann J."/>
            <person name="Amann R."/>
            <person name="Jetten M.S.M."/>
            <person name="Mascher T."/>
            <person name="Medema M.H."/>
            <person name="Devos D.P."/>
            <person name="Kaster A.-K."/>
            <person name="Ovreas L."/>
            <person name="Rohde M."/>
            <person name="Galperin M.Y."/>
            <person name="Jogler C."/>
        </authorList>
    </citation>
    <scope>NUCLEOTIDE SEQUENCE [LARGE SCALE GENOMIC DNA]</scope>
    <source>
        <strain evidence="5 6">Pla144</strain>
    </source>
</reference>
<evidence type="ECO:0000256" key="1">
    <source>
        <dbReference type="ARBA" id="ARBA00009924"/>
    </source>
</evidence>
<proteinExistence type="inferred from homology"/>
<dbReference type="SUPFAM" id="SSF52540">
    <property type="entry name" value="P-loop containing nucleoside triphosphate hydrolases"/>
    <property type="match status" value="1"/>
</dbReference>
<dbReference type="PIRSF" id="PIRSF028756">
    <property type="entry name" value="PPK2_prd"/>
    <property type="match status" value="1"/>
</dbReference>
<evidence type="ECO:0000313" key="6">
    <source>
        <dbReference type="Proteomes" id="UP000318437"/>
    </source>
</evidence>
<comment type="similarity">
    <text evidence="1">Belongs to the polyphosphate kinase 2 (PPK2) family. Class I subfamily.</text>
</comment>
<feature type="domain" description="Polyphosphate kinase-2-related" evidence="4">
    <location>
        <begin position="30"/>
        <end position="249"/>
    </location>
</feature>
<accession>A0A5C6CU41</accession>
<evidence type="ECO:0000259" key="4">
    <source>
        <dbReference type="Pfam" id="PF03976"/>
    </source>
</evidence>
<dbReference type="PANTHER" id="PTHR34383">
    <property type="entry name" value="POLYPHOSPHATE:AMP PHOSPHOTRANSFERASE-RELATED"/>
    <property type="match status" value="1"/>
</dbReference>
<dbReference type="GO" id="GO:0008976">
    <property type="term" value="F:polyphosphate kinase activity"/>
    <property type="evidence" value="ECO:0007669"/>
    <property type="project" value="InterPro"/>
</dbReference>
<keyword evidence="3 5" id="KW-0418">Kinase</keyword>
<comment type="caution">
    <text evidence="5">The sequence shown here is derived from an EMBL/GenBank/DDBJ whole genome shotgun (WGS) entry which is preliminary data.</text>
</comment>
<keyword evidence="2" id="KW-0808">Transferase</keyword>
<dbReference type="Proteomes" id="UP000318437">
    <property type="component" value="Unassembled WGS sequence"/>
</dbReference>
<sequence>MSQPLTVPPGTNIQLSEFDTRFISGDWTKKSATKQIKKNTAVSRDLAYQLYAENRRAVLLVLQGMDTAGKDGTIRTVVTGINPQSCQITSFKQPSHLELDHDFLWRIHNAVPRRGEIGIFNRSHYEDVLIVRVHNLIPEEEWKTRYERINEFEEMLVESKVTIVKCFLHISKKEQRERLQARLDNPKKRWKFSTGDLAERKLWDEYQAAYEDALTLCNTRQAPWHIIPSDRKWYRNMLVSSILRETLEQLNPCVPASDPGLEGIVVE</sequence>